<dbReference type="Gene3D" id="3.20.20.450">
    <property type="entry name" value="EAL domain"/>
    <property type="match status" value="1"/>
</dbReference>
<protein>
    <submittedName>
        <fullName evidence="3">EAL domain-containing protein</fullName>
    </submittedName>
</protein>
<keyword evidence="4" id="KW-1185">Reference proteome</keyword>
<dbReference type="PROSITE" id="PS50887">
    <property type="entry name" value="GGDEF"/>
    <property type="match status" value="1"/>
</dbReference>
<dbReference type="PANTHER" id="PTHR33121">
    <property type="entry name" value="CYCLIC DI-GMP PHOSPHODIESTERASE PDEF"/>
    <property type="match status" value="1"/>
</dbReference>
<dbReference type="InterPro" id="IPR043128">
    <property type="entry name" value="Rev_trsase/Diguanyl_cyclase"/>
</dbReference>
<evidence type="ECO:0000259" key="2">
    <source>
        <dbReference type="PROSITE" id="PS50887"/>
    </source>
</evidence>
<dbReference type="InterPro" id="IPR035919">
    <property type="entry name" value="EAL_sf"/>
</dbReference>
<dbReference type="NCBIfam" id="TIGR00254">
    <property type="entry name" value="GGDEF"/>
    <property type="match status" value="1"/>
</dbReference>
<organism evidence="3 4">
    <name type="scientific">Marinihelvus fidelis</name>
    <dbReference type="NCBI Taxonomy" id="2613842"/>
    <lineage>
        <taxon>Bacteria</taxon>
        <taxon>Pseudomonadati</taxon>
        <taxon>Pseudomonadota</taxon>
        <taxon>Gammaproteobacteria</taxon>
        <taxon>Chromatiales</taxon>
        <taxon>Wenzhouxiangellaceae</taxon>
        <taxon>Marinihelvus</taxon>
    </lineage>
</organism>
<dbReference type="SMART" id="SM00052">
    <property type="entry name" value="EAL"/>
    <property type="match status" value="1"/>
</dbReference>
<dbReference type="Proteomes" id="UP000325372">
    <property type="component" value="Unassembled WGS sequence"/>
</dbReference>
<dbReference type="RefSeq" id="WP_150863662.1">
    <property type="nucleotide sequence ID" value="NZ_VYXP01000004.1"/>
</dbReference>
<comment type="caution">
    <text evidence="3">The sequence shown here is derived from an EMBL/GenBank/DDBJ whole genome shotgun (WGS) entry which is preliminary data.</text>
</comment>
<dbReference type="SUPFAM" id="SSF141868">
    <property type="entry name" value="EAL domain-like"/>
    <property type="match status" value="1"/>
</dbReference>
<dbReference type="SMART" id="SM00267">
    <property type="entry name" value="GGDEF"/>
    <property type="match status" value="1"/>
</dbReference>
<evidence type="ECO:0000259" key="1">
    <source>
        <dbReference type="PROSITE" id="PS50883"/>
    </source>
</evidence>
<sequence length="720" mass="78062">MPIEGQFILVIDPSPEAAAGLNSQLRNAGLSVQVLHADSSHEAARLGREFRPVLVVHGADGPVSLHETASLANELQTFFAVTADQDNLAGRAGEVLQNGGMLIQSGNDDRMVSLCRRLLGAGAALRRNDQRQGDIDELRAQLALVLETTKDPITYFHEGLHVAANAAYLDLLGVDQFGDLAGTSLLEIVQAEDLDLKRLIRDLGDGQFPPEPIEARIKPRQDESVAVSLRFDPARLDHEDCIQMLVNVHEAASTEVAQSETAAEAAVDEAPVAEAPVIEALVVETPEPEEVPSVEAPAVPAVSNDTVPALADPVTGLLFRADFVARVDSGVSGSDEPARGAVLFVAADQHASLFDDLTVAEMDHLVKGISSAISDELHDDELACRFGDATFAVYALRENRAGVEALAERLREAVKRKGTSEAARSMPRPCSVGVAMFDPYSQDAETALAHARDAWHTAVQTGDTVVRYKPARGELTSENHEAAWVERIRYALDNDDFFTIQHNIMHLEGEGETLFENRTVMHDDAVDDSDPDYQGAAERNGLASRIDRLVIPGLLRAIDGGTDRHIISISGNSLQDFSFPGWFRRQLQESGVAGERVFLQLESGMARDHTKAARRLMDELANTGCGFSLSAMDDSNRKLALIDALNPELVRLDPVLTEELGQRTELVDRVRRVVSEAANHSCSVYVNNVRSSSDLALLWQCGVKLVTGDFLEGKPKVIGE</sequence>
<dbReference type="InterPro" id="IPR050706">
    <property type="entry name" value="Cyclic-di-GMP_PDE-like"/>
</dbReference>
<feature type="domain" description="GGDEF" evidence="2">
    <location>
        <begin position="338"/>
        <end position="471"/>
    </location>
</feature>
<proteinExistence type="predicted"/>
<dbReference type="InterPro" id="IPR000160">
    <property type="entry name" value="GGDEF_dom"/>
</dbReference>
<dbReference type="InterPro" id="IPR029787">
    <property type="entry name" value="Nucleotide_cyclase"/>
</dbReference>
<dbReference type="GO" id="GO:0071111">
    <property type="term" value="F:cyclic-guanylate-specific phosphodiesterase activity"/>
    <property type="evidence" value="ECO:0007669"/>
    <property type="project" value="InterPro"/>
</dbReference>
<dbReference type="Pfam" id="PF00563">
    <property type="entry name" value="EAL"/>
    <property type="match status" value="1"/>
</dbReference>
<name>A0A5N0TA84_9GAMM</name>
<dbReference type="Gene3D" id="3.30.70.270">
    <property type="match status" value="1"/>
</dbReference>
<dbReference type="Pfam" id="PF00990">
    <property type="entry name" value="GGDEF"/>
    <property type="match status" value="1"/>
</dbReference>
<feature type="domain" description="EAL" evidence="1">
    <location>
        <begin position="481"/>
        <end position="720"/>
    </location>
</feature>
<evidence type="ECO:0000313" key="3">
    <source>
        <dbReference type="EMBL" id="KAA9131872.1"/>
    </source>
</evidence>
<reference evidence="3 4" key="1">
    <citation type="submission" date="2019-09" db="EMBL/GenBank/DDBJ databases">
        <title>Wenzhouxiangella sp. Genome sequencing and assembly.</title>
        <authorList>
            <person name="Zhang R."/>
        </authorList>
    </citation>
    <scope>NUCLEOTIDE SEQUENCE [LARGE SCALE GENOMIC DNA]</scope>
    <source>
        <strain evidence="3 4">W260</strain>
    </source>
</reference>
<dbReference type="SUPFAM" id="SSF55073">
    <property type="entry name" value="Nucleotide cyclase"/>
    <property type="match status" value="1"/>
</dbReference>
<dbReference type="Gene3D" id="3.30.450.20">
    <property type="entry name" value="PAS domain"/>
    <property type="match status" value="1"/>
</dbReference>
<dbReference type="PANTHER" id="PTHR33121:SF79">
    <property type="entry name" value="CYCLIC DI-GMP PHOSPHODIESTERASE PDED-RELATED"/>
    <property type="match status" value="1"/>
</dbReference>
<gene>
    <name evidence="3" type="ORF">F3N42_06755</name>
</gene>
<dbReference type="AlphaFoldDB" id="A0A5N0TA84"/>
<dbReference type="PROSITE" id="PS50883">
    <property type="entry name" value="EAL"/>
    <property type="match status" value="1"/>
</dbReference>
<dbReference type="InterPro" id="IPR001633">
    <property type="entry name" value="EAL_dom"/>
</dbReference>
<accession>A0A5N0TA84</accession>
<dbReference type="EMBL" id="VYXP01000004">
    <property type="protein sequence ID" value="KAA9131872.1"/>
    <property type="molecule type" value="Genomic_DNA"/>
</dbReference>
<evidence type="ECO:0000313" key="4">
    <source>
        <dbReference type="Proteomes" id="UP000325372"/>
    </source>
</evidence>